<sequence>MTAWSMQVGVGGWRGEWRESRHTNCNRSPGTGESLMRGQGGVFTAQPHDRGMQSARLKMKYCLDAWFICSHAKKIIIFAINTDFRDKRASNILAHKTCVPVSDNGWVHPSFVIIKTTSNVVAGKKCSLKRDSKTECVHSFKVKRVLPLILQPSLVDQPATTKSRGRCPSANSERLQRLATVSGCVLLLFAGSAFPNMADERGINRLEAAALPNTSAFHRGYGRVGRQLQGQPQRSLCAHD</sequence>
<proteinExistence type="predicted"/>
<accession>A0A2T7Q0F0</accession>
<dbReference type="EMBL" id="PZQS01000001">
    <property type="protein sequence ID" value="PVD39117.1"/>
    <property type="molecule type" value="Genomic_DNA"/>
</dbReference>
<protein>
    <submittedName>
        <fullName evidence="1">Uncharacterized protein</fullName>
    </submittedName>
</protein>
<evidence type="ECO:0000313" key="1">
    <source>
        <dbReference type="EMBL" id="PVD39117.1"/>
    </source>
</evidence>
<organism evidence="1 2">
    <name type="scientific">Pomacea canaliculata</name>
    <name type="common">Golden apple snail</name>
    <dbReference type="NCBI Taxonomy" id="400727"/>
    <lineage>
        <taxon>Eukaryota</taxon>
        <taxon>Metazoa</taxon>
        <taxon>Spiralia</taxon>
        <taxon>Lophotrochozoa</taxon>
        <taxon>Mollusca</taxon>
        <taxon>Gastropoda</taxon>
        <taxon>Caenogastropoda</taxon>
        <taxon>Architaenioglossa</taxon>
        <taxon>Ampullarioidea</taxon>
        <taxon>Ampullariidae</taxon>
        <taxon>Pomacea</taxon>
    </lineage>
</organism>
<gene>
    <name evidence="1" type="ORF">C0Q70_01745</name>
</gene>
<keyword evidence="2" id="KW-1185">Reference proteome</keyword>
<dbReference type="Proteomes" id="UP000245119">
    <property type="component" value="Linkage Group LG1"/>
</dbReference>
<name>A0A2T7Q0F0_POMCA</name>
<evidence type="ECO:0000313" key="2">
    <source>
        <dbReference type="Proteomes" id="UP000245119"/>
    </source>
</evidence>
<dbReference type="AlphaFoldDB" id="A0A2T7Q0F0"/>
<comment type="caution">
    <text evidence="1">The sequence shown here is derived from an EMBL/GenBank/DDBJ whole genome shotgun (WGS) entry which is preliminary data.</text>
</comment>
<reference evidence="1 2" key="1">
    <citation type="submission" date="2018-04" db="EMBL/GenBank/DDBJ databases">
        <title>The genome of golden apple snail Pomacea canaliculata provides insight into stress tolerance and invasive adaptation.</title>
        <authorList>
            <person name="Liu C."/>
            <person name="Liu B."/>
            <person name="Ren Y."/>
            <person name="Zhang Y."/>
            <person name="Wang H."/>
            <person name="Li S."/>
            <person name="Jiang F."/>
            <person name="Yin L."/>
            <person name="Zhang G."/>
            <person name="Qian W."/>
            <person name="Fan W."/>
        </authorList>
    </citation>
    <scope>NUCLEOTIDE SEQUENCE [LARGE SCALE GENOMIC DNA]</scope>
    <source>
        <strain evidence="1">SZHN2017</strain>
        <tissue evidence="1">Muscle</tissue>
    </source>
</reference>